<dbReference type="OrthoDB" id="25391at2759"/>
<dbReference type="GO" id="GO:0006355">
    <property type="term" value="P:regulation of DNA-templated transcription"/>
    <property type="evidence" value="ECO:0007669"/>
    <property type="project" value="InterPro"/>
</dbReference>
<evidence type="ECO:0000313" key="2">
    <source>
        <dbReference type="EMBL" id="OQS54485.1"/>
    </source>
</evidence>
<gene>
    <name evidence="2" type="ORF">EHP00_1050</name>
</gene>
<organism evidence="2 3">
    <name type="scientific">Ecytonucleospora hepatopenaei</name>
    <dbReference type="NCBI Taxonomy" id="646526"/>
    <lineage>
        <taxon>Eukaryota</taxon>
        <taxon>Fungi</taxon>
        <taxon>Fungi incertae sedis</taxon>
        <taxon>Microsporidia</taxon>
        <taxon>Enterocytozoonidae</taxon>
        <taxon>Ecytonucleospora</taxon>
    </lineage>
</organism>
<dbReference type="GO" id="GO:0000289">
    <property type="term" value="P:nuclear-transcribed mRNA poly(A) tail shortening"/>
    <property type="evidence" value="ECO:0007669"/>
    <property type="project" value="UniProtKB-ARBA"/>
</dbReference>
<proteinExistence type="predicted"/>
<accession>A0A1W0E5E7</accession>
<dbReference type="VEuPathDB" id="MicrosporidiaDB:EHP00_1050"/>
<dbReference type="EMBL" id="MNPJ01000019">
    <property type="protein sequence ID" value="OQS54485.1"/>
    <property type="molecule type" value="Genomic_DNA"/>
</dbReference>
<comment type="caution">
    <text evidence="2">The sequence shown here is derived from an EMBL/GenBank/DDBJ whole genome shotgun (WGS) entry which is preliminary data.</text>
</comment>
<dbReference type="AlphaFoldDB" id="A0A1W0E5E7"/>
<dbReference type="Pfam" id="PF04153">
    <property type="entry name" value="NOT2_3_5_C"/>
    <property type="match status" value="1"/>
</dbReference>
<evidence type="ECO:0000259" key="1">
    <source>
        <dbReference type="Pfam" id="PF04153"/>
    </source>
</evidence>
<sequence length="157" mass="18774">MSTKNQREQLQSNGLLDKKEEDIEYKKIIERIMKPNYFIDIKKESIMSRMMPKCYSEINTPKVPLSSFNEETLFYIFYAMSETEIQVEAFNEILSKGYVYSTYLDEFVFYNDEIKVDNNVKSILVFNPYKWEKENVEILFDSKFIDSLMSQKINILN</sequence>
<dbReference type="InterPro" id="IPR007282">
    <property type="entry name" value="NOT2/3/5_C"/>
</dbReference>
<name>A0A1W0E5E7_9MICR</name>
<dbReference type="Proteomes" id="UP000192758">
    <property type="component" value="Unassembled WGS sequence"/>
</dbReference>
<dbReference type="Gene3D" id="2.30.30.1020">
    <property type="entry name" value="CCR4-NOT complex subunit 2/3/5, C-terminal domain"/>
    <property type="match status" value="1"/>
</dbReference>
<evidence type="ECO:0000313" key="3">
    <source>
        <dbReference type="Proteomes" id="UP000192758"/>
    </source>
</evidence>
<keyword evidence="3" id="KW-1185">Reference proteome</keyword>
<dbReference type="InterPro" id="IPR038635">
    <property type="entry name" value="CCR4-NOT_su2/3/5_C_sf"/>
</dbReference>
<dbReference type="STRING" id="646526.A0A1W0E5E7"/>
<dbReference type="GO" id="GO:0030015">
    <property type="term" value="C:CCR4-NOT core complex"/>
    <property type="evidence" value="ECO:0007669"/>
    <property type="project" value="UniProtKB-ARBA"/>
</dbReference>
<feature type="domain" description="NOT2/NOT3/NOT5 C-terminal" evidence="1">
    <location>
        <begin position="47"/>
        <end position="143"/>
    </location>
</feature>
<reference evidence="2 3" key="1">
    <citation type="journal article" date="2017" name="Environ. Microbiol.">
        <title>Decay of the glycolytic pathway and adaptation to intranuclear parasitism within Enterocytozoonidae microsporidia.</title>
        <authorList>
            <person name="Wiredu Boakye D."/>
            <person name="Jaroenlak P."/>
            <person name="Prachumwat A."/>
            <person name="Williams T.A."/>
            <person name="Bateman K.S."/>
            <person name="Itsathitphaisarn O."/>
            <person name="Sritunyalucksana K."/>
            <person name="Paszkiewicz K.H."/>
            <person name="Moore K.A."/>
            <person name="Stentiford G.D."/>
            <person name="Williams B.A."/>
        </authorList>
    </citation>
    <scope>NUCLEOTIDE SEQUENCE [LARGE SCALE GENOMIC DNA]</scope>
    <source>
        <strain evidence="2 3">TH1</strain>
    </source>
</reference>
<protein>
    <recommendedName>
        <fullName evidence="1">NOT2/NOT3/NOT5 C-terminal domain-containing protein</fullName>
    </recommendedName>
</protein>